<name>A0A7I8DI66_9BACL</name>
<evidence type="ECO:0000256" key="3">
    <source>
        <dbReference type="ARBA" id="ARBA00022692"/>
    </source>
</evidence>
<feature type="domain" description="Major facilitator superfamily (MFS) profile" evidence="7">
    <location>
        <begin position="1"/>
        <end position="221"/>
    </location>
</feature>
<dbReference type="PROSITE" id="PS50850">
    <property type="entry name" value="MFS"/>
    <property type="match status" value="1"/>
</dbReference>
<dbReference type="InterPro" id="IPR036259">
    <property type="entry name" value="MFS_trans_sf"/>
</dbReference>
<evidence type="ECO:0000256" key="5">
    <source>
        <dbReference type="ARBA" id="ARBA00023136"/>
    </source>
</evidence>
<evidence type="ECO:0000256" key="6">
    <source>
        <dbReference type="SAM" id="Phobius"/>
    </source>
</evidence>
<dbReference type="EMBL" id="AP023366">
    <property type="protein sequence ID" value="BCJ87541.1"/>
    <property type="molecule type" value="Genomic_DNA"/>
</dbReference>
<keyword evidence="5 6" id="KW-0472">Membrane</keyword>
<keyword evidence="9" id="KW-1185">Reference proteome</keyword>
<feature type="transmembrane region" description="Helical" evidence="6">
    <location>
        <begin position="124"/>
        <end position="152"/>
    </location>
</feature>
<dbReference type="GO" id="GO:0005886">
    <property type="term" value="C:plasma membrane"/>
    <property type="evidence" value="ECO:0007669"/>
    <property type="project" value="UniProtKB-SubCell"/>
</dbReference>
<dbReference type="Proteomes" id="UP000593802">
    <property type="component" value="Chromosome"/>
</dbReference>
<proteinExistence type="predicted"/>
<dbReference type="AlphaFoldDB" id="A0A7I8DI66"/>
<evidence type="ECO:0000256" key="4">
    <source>
        <dbReference type="ARBA" id="ARBA00022989"/>
    </source>
</evidence>
<keyword evidence="2" id="KW-0813">Transport</keyword>
<dbReference type="KEGG" id="eff:skT53_25260"/>
<evidence type="ECO:0000256" key="1">
    <source>
        <dbReference type="ARBA" id="ARBA00004651"/>
    </source>
</evidence>
<feature type="transmembrane region" description="Helical" evidence="6">
    <location>
        <begin position="58"/>
        <end position="76"/>
    </location>
</feature>
<dbReference type="SUPFAM" id="SSF103473">
    <property type="entry name" value="MFS general substrate transporter"/>
    <property type="match status" value="1"/>
</dbReference>
<sequence>MRLTSWQGVFIVLSMIGVVMLLAVLFGLPETLPIQSRSKGGIKNTLATVRNLVTDRVFMGYAFSQGLVVAAMFAYISGSPFVLQDIYGVSPQMFSLLFAIHGLGIIIASQVTGRLAGRIDETKLLVGAGLFAILPPLFVVVSSVGIVTTAGFSLAMQIKESQQGRWRHPVLYAPHTAAKFNVQVSCLQALLVHFLFGRGDKSAPFHFFHPLVGYRWEPHYK</sequence>
<gene>
    <name evidence="8" type="ORF">skT53_25260</name>
</gene>
<evidence type="ECO:0000256" key="2">
    <source>
        <dbReference type="ARBA" id="ARBA00022448"/>
    </source>
</evidence>
<dbReference type="Gene3D" id="1.20.1720.10">
    <property type="entry name" value="Multidrug resistance protein D"/>
    <property type="match status" value="1"/>
</dbReference>
<dbReference type="Pfam" id="PF07690">
    <property type="entry name" value="MFS_1"/>
    <property type="match status" value="1"/>
</dbReference>
<protein>
    <recommendedName>
        <fullName evidence="7">Major facilitator superfamily (MFS) profile domain-containing protein</fullName>
    </recommendedName>
</protein>
<keyword evidence="3 6" id="KW-0812">Transmembrane</keyword>
<accession>A0A7I8DI66</accession>
<dbReference type="InterPro" id="IPR020846">
    <property type="entry name" value="MFS_dom"/>
</dbReference>
<feature type="transmembrane region" description="Helical" evidence="6">
    <location>
        <begin position="96"/>
        <end position="117"/>
    </location>
</feature>
<feature type="transmembrane region" description="Helical" evidence="6">
    <location>
        <begin position="6"/>
        <end position="28"/>
    </location>
</feature>
<evidence type="ECO:0000313" key="8">
    <source>
        <dbReference type="EMBL" id="BCJ87541.1"/>
    </source>
</evidence>
<evidence type="ECO:0000259" key="7">
    <source>
        <dbReference type="PROSITE" id="PS50850"/>
    </source>
</evidence>
<evidence type="ECO:0000313" key="9">
    <source>
        <dbReference type="Proteomes" id="UP000593802"/>
    </source>
</evidence>
<keyword evidence="4 6" id="KW-1133">Transmembrane helix</keyword>
<organism evidence="8 9">
    <name type="scientific">Effusibacillus dendaii</name>
    <dbReference type="NCBI Taxonomy" id="2743772"/>
    <lineage>
        <taxon>Bacteria</taxon>
        <taxon>Bacillati</taxon>
        <taxon>Bacillota</taxon>
        <taxon>Bacilli</taxon>
        <taxon>Bacillales</taxon>
        <taxon>Alicyclobacillaceae</taxon>
        <taxon>Effusibacillus</taxon>
    </lineage>
</organism>
<dbReference type="GO" id="GO:0022857">
    <property type="term" value="F:transmembrane transporter activity"/>
    <property type="evidence" value="ECO:0007669"/>
    <property type="project" value="InterPro"/>
</dbReference>
<comment type="subcellular location">
    <subcellularLocation>
        <location evidence="1">Cell membrane</location>
        <topology evidence="1">Multi-pass membrane protein</topology>
    </subcellularLocation>
</comment>
<dbReference type="InterPro" id="IPR011701">
    <property type="entry name" value="MFS"/>
</dbReference>
<reference evidence="8 9" key="1">
    <citation type="submission" date="2020-08" db="EMBL/GenBank/DDBJ databases">
        <title>Complete Genome Sequence of Effusibacillus dendaii Strain skT53, Isolated from Farmland soil.</title>
        <authorList>
            <person name="Konishi T."/>
            <person name="Kawasaki H."/>
        </authorList>
    </citation>
    <scope>NUCLEOTIDE SEQUENCE [LARGE SCALE GENOMIC DNA]</scope>
    <source>
        <strain evidence="9">skT53</strain>
    </source>
</reference>